<dbReference type="AlphaFoldDB" id="A0A6S7IX62"/>
<sequence length="300" mass="33826">ESSKVQLQQSKDNPIVYDNYKVSSLVSSLEQMIEKGELTENEVHQVNEIERIMSEKGDQVSKGHLQLLETLLERYEHSAEDLVLTNIVQTLGLVVLCDNIILMVCQDPVSKPVFKLAREFPRLNSPEVQCAVVELFTNICSTDAGREIFVAENKSGARRDLQESNMDPKGSNMDKQGLNVEHHETLVDHRDVIEVTVKAMLDGNRELLVRAAGLVYNISMAKVSEESALECSSAILECLRRDDLETSTVYHCLFALNNFMKISPEIVNLTNLIGIELSRFLKLSKSIEEICNELEQYLIV</sequence>
<dbReference type="InterPro" id="IPR016024">
    <property type="entry name" value="ARM-type_fold"/>
</dbReference>
<accession>A0A6S7IX62</accession>
<keyword evidence="2" id="KW-1185">Reference proteome</keyword>
<comment type="caution">
    <text evidence="1">The sequence shown here is derived from an EMBL/GenBank/DDBJ whole genome shotgun (WGS) entry which is preliminary data.</text>
</comment>
<organism evidence="1 2">
    <name type="scientific">Paramuricea clavata</name>
    <name type="common">Red gorgonian</name>
    <name type="synonym">Violescent sea-whip</name>
    <dbReference type="NCBI Taxonomy" id="317549"/>
    <lineage>
        <taxon>Eukaryota</taxon>
        <taxon>Metazoa</taxon>
        <taxon>Cnidaria</taxon>
        <taxon>Anthozoa</taxon>
        <taxon>Octocorallia</taxon>
        <taxon>Malacalcyonacea</taxon>
        <taxon>Plexauridae</taxon>
        <taxon>Paramuricea</taxon>
    </lineage>
</organism>
<dbReference type="OrthoDB" id="21221at2759"/>
<feature type="non-terminal residue" evidence="1">
    <location>
        <position position="300"/>
    </location>
</feature>
<name>A0A6S7IX62_PARCT</name>
<dbReference type="InterPro" id="IPR011989">
    <property type="entry name" value="ARM-like"/>
</dbReference>
<evidence type="ECO:0000313" key="2">
    <source>
        <dbReference type="Proteomes" id="UP001152795"/>
    </source>
</evidence>
<gene>
    <name evidence="1" type="ORF">PACLA_8A074578</name>
</gene>
<dbReference type="Proteomes" id="UP001152795">
    <property type="component" value="Unassembled WGS sequence"/>
</dbReference>
<evidence type="ECO:0000313" key="1">
    <source>
        <dbReference type="EMBL" id="CAB4022303.1"/>
    </source>
</evidence>
<protein>
    <submittedName>
        <fullName evidence="1">Desumoylating isopeptidase 1</fullName>
    </submittedName>
</protein>
<dbReference type="SUPFAM" id="SSF48371">
    <property type="entry name" value="ARM repeat"/>
    <property type="match status" value="1"/>
</dbReference>
<dbReference type="Gene3D" id="1.25.10.10">
    <property type="entry name" value="Leucine-rich Repeat Variant"/>
    <property type="match status" value="1"/>
</dbReference>
<proteinExistence type="predicted"/>
<reference evidence="1" key="1">
    <citation type="submission" date="2020-04" db="EMBL/GenBank/DDBJ databases">
        <authorList>
            <person name="Alioto T."/>
            <person name="Alioto T."/>
            <person name="Gomez Garrido J."/>
        </authorList>
    </citation>
    <scope>NUCLEOTIDE SEQUENCE</scope>
    <source>
        <strain evidence="1">A484AB</strain>
    </source>
</reference>
<dbReference type="EMBL" id="CACRXK020011911">
    <property type="protein sequence ID" value="CAB4022303.1"/>
    <property type="molecule type" value="Genomic_DNA"/>
</dbReference>